<dbReference type="Proteomes" id="UP000000486">
    <property type="component" value="Chromosome"/>
</dbReference>
<dbReference type="PATRIC" id="fig|1030009.3.peg.652"/>
<dbReference type="Gene3D" id="3.40.50.1000">
    <property type="entry name" value="HAD superfamily/HAD-like"/>
    <property type="match status" value="1"/>
</dbReference>
<evidence type="ECO:0000256" key="4">
    <source>
        <dbReference type="ARBA" id="ARBA00022842"/>
    </source>
</evidence>
<dbReference type="NCBIfam" id="TIGR01549">
    <property type="entry name" value="HAD-SF-IA-v1"/>
    <property type="match status" value="1"/>
</dbReference>
<dbReference type="Pfam" id="PF00702">
    <property type="entry name" value="Hydrolase"/>
    <property type="match status" value="1"/>
</dbReference>
<dbReference type="InterPro" id="IPR051400">
    <property type="entry name" value="HAD-like_hydrolase"/>
</dbReference>
<dbReference type="InterPro" id="IPR036412">
    <property type="entry name" value="HAD-like_sf"/>
</dbReference>
<dbReference type="InterPro" id="IPR023198">
    <property type="entry name" value="PGP-like_dom2"/>
</dbReference>
<gene>
    <name evidence="5" type="primary">yjjG</name>
    <name evidence="5" type="ordered locus">LMM7_0661</name>
</gene>
<evidence type="ECO:0000256" key="3">
    <source>
        <dbReference type="ARBA" id="ARBA00022801"/>
    </source>
</evidence>
<dbReference type="SFLD" id="SFLDG01129">
    <property type="entry name" value="C1.5:_HAD__Beta-PGM__Phosphata"/>
    <property type="match status" value="1"/>
</dbReference>
<sequence length="234" mass="27394">MINLIFDIDDTVYDQLKPFENAFKATFGKADHLKIENLYIKSRFYSDEVYHRVVRGEMPKAEMHVYRITQALNDFDYQITKKEAEAFQHAYEQNQRKIELTSGIKEILTWAKKNHITMGIITNGPKEHQQHKINDLQINEWIPAEHTFISGGVGIEKPDKKIFELVEKQIGINSAETYYIGDSFENDVIGSKSAGWHSIWLNRRDHLEPKDAAYHPDYCVENEQELFTLLQKIF</sequence>
<organism evidence="5 6">
    <name type="scientific">Listeria monocytogenes serotype 4a (strain M7)</name>
    <dbReference type="NCBI Taxonomy" id="1030009"/>
    <lineage>
        <taxon>Bacteria</taxon>
        <taxon>Bacillati</taxon>
        <taxon>Bacillota</taxon>
        <taxon>Bacilli</taxon>
        <taxon>Bacillales</taxon>
        <taxon>Listeriaceae</taxon>
        <taxon>Listeria</taxon>
    </lineage>
</organism>
<evidence type="ECO:0000256" key="2">
    <source>
        <dbReference type="ARBA" id="ARBA00022723"/>
    </source>
</evidence>
<dbReference type="InterPro" id="IPR023214">
    <property type="entry name" value="HAD_sf"/>
</dbReference>
<comment type="cofactor">
    <cofactor evidence="1">
        <name>Mg(2+)</name>
        <dbReference type="ChEBI" id="CHEBI:18420"/>
    </cofactor>
</comment>
<evidence type="ECO:0000313" key="6">
    <source>
        <dbReference type="Proteomes" id="UP000000486"/>
    </source>
</evidence>
<accession>A0A0E0UT85</accession>
<evidence type="ECO:0000313" key="5">
    <source>
        <dbReference type="EMBL" id="AEH91667.1"/>
    </source>
</evidence>
<dbReference type="GO" id="GO:0046872">
    <property type="term" value="F:metal ion binding"/>
    <property type="evidence" value="ECO:0007669"/>
    <property type="project" value="UniProtKB-KW"/>
</dbReference>
<dbReference type="GO" id="GO:0044281">
    <property type="term" value="P:small molecule metabolic process"/>
    <property type="evidence" value="ECO:0007669"/>
    <property type="project" value="UniProtKB-ARBA"/>
</dbReference>
<dbReference type="Gene3D" id="1.10.150.240">
    <property type="entry name" value="Putative phosphatase, domain 2"/>
    <property type="match status" value="1"/>
</dbReference>
<dbReference type="SFLD" id="SFLDS00003">
    <property type="entry name" value="Haloacid_Dehalogenase"/>
    <property type="match status" value="1"/>
</dbReference>
<dbReference type="AlphaFoldDB" id="A0A0E0UT85"/>
<dbReference type="InterPro" id="IPR006439">
    <property type="entry name" value="HAD-SF_hydro_IA"/>
</dbReference>
<dbReference type="GO" id="GO:0016791">
    <property type="term" value="F:phosphatase activity"/>
    <property type="evidence" value="ECO:0007669"/>
    <property type="project" value="TreeGrafter"/>
</dbReference>
<evidence type="ECO:0000256" key="1">
    <source>
        <dbReference type="ARBA" id="ARBA00001946"/>
    </source>
</evidence>
<name>A0A0E0UT85_LISMM</name>
<keyword evidence="4" id="KW-0460">Magnesium</keyword>
<dbReference type="EMBL" id="CP002816">
    <property type="protein sequence ID" value="AEH91667.1"/>
    <property type="molecule type" value="Genomic_DNA"/>
</dbReference>
<proteinExistence type="predicted"/>
<dbReference type="PANTHER" id="PTHR46470">
    <property type="entry name" value="N-ACYLNEURAMINATE-9-PHOSPHATASE"/>
    <property type="match status" value="1"/>
</dbReference>
<dbReference type="HOGENOM" id="CLU_045011_8_1_9"/>
<keyword evidence="2" id="KW-0479">Metal-binding</keyword>
<dbReference type="KEGG" id="lmq:LMM7_0661"/>
<keyword evidence="3" id="KW-0378">Hydrolase</keyword>
<dbReference type="PANTHER" id="PTHR46470:SF2">
    <property type="entry name" value="GLYCERALDEHYDE 3-PHOSPHATE PHOSPHATASE"/>
    <property type="match status" value="1"/>
</dbReference>
<dbReference type="PRINTS" id="PR00413">
    <property type="entry name" value="HADHALOGNASE"/>
</dbReference>
<protein>
    <submittedName>
        <fullName evidence="5">Putative dUMP/UMP/dTMP phosphatase</fullName>
    </submittedName>
</protein>
<reference evidence="5 6" key="1">
    <citation type="journal article" date="2011" name="J. Bacteriol.">
        <title>Genome sequence of the nonpathogenic Listeria monocytogenes serovar 4a strain M7.</title>
        <authorList>
            <person name="Chen J."/>
            <person name="Xia Y."/>
            <person name="Cheng C."/>
            <person name="Fang C."/>
            <person name="Shan Y."/>
            <person name="Jin G."/>
            <person name="Fang W."/>
        </authorList>
    </citation>
    <scope>NUCLEOTIDE SEQUENCE [LARGE SCALE GENOMIC DNA]</scope>
    <source>
        <strain evidence="5 6">M7</strain>
    </source>
</reference>
<dbReference type="SUPFAM" id="SSF56784">
    <property type="entry name" value="HAD-like"/>
    <property type="match status" value="1"/>
</dbReference>
<dbReference type="RefSeq" id="WP_012581813.1">
    <property type="nucleotide sequence ID" value="NC_017537.1"/>
</dbReference>